<dbReference type="Pfam" id="PF05960">
    <property type="entry name" value="DUF885"/>
    <property type="match status" value="1"/>
</dbReference>
<dbReference type="RefSeq" id="WP_202243586.1">
    <property type="nucleotide sequence ID" value="NZ_JAESIY010000003.1"/>
</dbReference>
<dbReference type="AlphaFoldDB" id="A0A937F6H9"/>
<dbReference type="Proteomes" id="UP000659388">
    <property type="component" value="Unassembled WGS sequence"/>
</dbReference>
<dbReference type="PANTHER" id="PTHR33361">
    <property type="entry name" value="GLR0591 PROTEIN"/>
    <property type="match status" value="1"/>
</dbReference>
<dbReference type="EMBL" id="JAESIY010000003">
    <property type="protein sequence ID" value="MBL3655912.1"/>
    <property type="molecule type" value="Genomic_DNA"/>
</dbReference>
<dbReference type="SUPFAM" id="SSF55486">
    <property type="entry name" value="Metalloproteases ('zincins'), catalytic domain"/>
    <property type="match status" value="1"/>
</dbReference>
<sequence length="570" mass="66706">MRNNIHYCFLLLILLQCIIISASYAQGSEMYEAIAQFEADERALNRTCNIHESTEYYQRMTRLYDSWSKAIDDVNFEAMSPQGQADYVLLKNQIQKRLYFLNIEKDKYDEISEVLTIAEPLYAFVKSRRHGAIPAYKELAASFAAIAELLKNEQESLKKEPFENWLVAQKASDAVESLKRSLKEAYHFYFAYNPQFTWWMEEPYKALDKELAEYSDFLKENYNASSVKDDGSGIIGKPIGEKAIRRSLTFSFIPYGPEDLIKAAEEQFQYCEAEMLKASKELGFGKDWKAALDYVKNTYVPPGEQPKLIDSLAWEATAFVEDRDLITVPDLAKETWRMIMMTPERQKVNPFFTGGEVISISYPTHSMSHADKMMSMRGNNPNFSTATVHHELIPGHHMQQYMNQRYKPYRRLFWTPFWTEGWSLYWEINLWNKQFPDTPEEKIGMLFWRMHRCARIIFSLSYHLNKMTPQECIDMLVNRVGHEYANAEAEVRRSFVGGYDPLYQVAYMIGGLQFFALQKELLSQGWTEKQYHDAVMKEGNIPVEILRSVLMKKKLDKNFKTNWKFSTDFK</sequence>
<gene>
    <name evidence="2" type="ORF">JL102_07205</name>
</gene>
<feature type="chain" id="PRO_5037578907" evidence="1">
    <location>
        <begin position="26"/>
        <end position="570"/>
    </location>
</feature>
<keyword evidence="3" id="KW-1185">Reference proteome</keyword>
<dbReference type="PANTHER" id="PTHR33361:SF2">
    <property type="entry name" value="DUF885 DOMAIN-CONTAINING PROTEIN"/>
    <property type="match status" value="1"/>
</dbReference>
<feature type="signal peptide" evidence="1">
    <location>
        <begin position="1"/>
        <end position="25"/>
    </location>
</feature>
<protein>
    <submittedName>
        <fullName evidence="2">DUF885 family protein</fullName>
    </submittedName>
</protein>
<dbReference type="InterPro" id="IPR010281">
    <property type="entry name" value="DUF885"/>
</dbReference>
<evidence type="ECO:0000313" key="3">
    <source>
        <dbReference type="Proteomes" id="UP000659388"/>
    </source>
</evidence>
<comment type="caution">
    <text evidence="2">The sequence shown here is derived from an EMBL/GenBank/DDBJ whole genome shotgun (WGS) entry which is preliminary data.</text>
</comment>
<organism evidence="2 3">
    <name type="scientific">Fulvivirga sediminis</name>
    <dbReference type="NCBI Taxonomy" id="2803949"/>
    <lineage>
        <taxon>Bacteria</taxon>
        <taxon>Pseudomonadati</taxon>
        <taxon>Bacteroidota</taxon>
        <taxon>Cytophagia</taxon>
        <taxon>Cytophagales</taxon>
        <taxon>Fulvivirgaceae</taxon>
        <taxon>Fulvivirga</taxon>
    </lineage>
</organism>
<evidence type="ECO:0000256" key="1">
    <source>
        <dbReference type="SAM" id="SignalP"/>
    </source>
</evidence>
<reference evidence="2" key="1">
    <citation type="submission" date="2021-01" db="EMBL/GenBank/DDBJ databases">
        <title>Fulvivirga kasyanovii gen. nov., sp nov., a novel member of the phylum Bacteroidetes isolated from seawater in a mussel farm.</title>
        <authorList>
            <person name="Zhao L.-H."/>
            <person name="Wang Z.-J."/>
        </authorList>
    </citation>
    <scope>NUCLEOTIDE SEQUENCE</scope>
    <source>
        <strain evidence="2">2943</strain>
    </source>
</reference>
<evidence type="ECO:0000313" key="2">
    <source>
        <dbReference type="EMBL" id="MBL3655912.1"/>
    </source>
</evidence>
<keyword evidence="1" id="KW-0732">Signal</keyword>
<accession>A0A937F6H9</accession>
<proteinExistence type="predicted"/>
<name>A0A937F6H9_9BACT</name>